<evidence type="ECO:0000259" key="2">
    <source>
        <dbReference type="Pfam" id="PF08241"/>
    </source>
</evidence>
<name>A0A2P6U3L6_CHLSO</name>
<keyword evidence="3" id="KW-0808">Transferase</keyword>
<organism evidence="3 4">
    <name type="scientific">Chlorella sorokiniana</name>
    <name type="common">Freshwater green alga</name>
    <dbReference type="NCBI Taxonomy" id="3076"/>
    <lineage>
        <taxon>Eukaryota</taxon>
        <taxon>Viridiplantae</taxon>
        <taxon>Chlorophyta</taxon>
        <taxon>core chlorophytes</taxon>
        <taxon>Trebouxiophyceae</taxon>
        <taxon>Chlorellales</taxon>
        <taxon>Chlorellaceae</taxon>
        <taxon>Chlorella clade</taxon>
        <taxon>Chlorella</taxon>
    </lineage>
</organism>
<dbReference type="Proteomes" id="UP000239899">
    <property type="component" value="Unassembled WGS sequence"/>
</dbReference>
<reference evidence="3 4" key="1">
    <citation type="journal article" date="2018" name="Plant J.">
        <title>Genome sequences of Chlorella sorokiniana UTEX 1602 and Micractinium conductrix SAG 241.80: implications to maltose excretion by a green alga.</title>
        <authorList>
            <person name="Arriola M.B."/>
            <person name="Velmurugan N."/>
            <person name="Zhang Y."/>
            <person name="Plunkett M.H."/>
            <person name="Hondzo H."/>
            <person name="Barney B.M."/>
        </authorList>
    </citation>
    <scope>NUCLEOTIDE SEQUENCE [LARGE SCALE GENOMIC DNA]</scope>
    <source>
        <strain evidence="4">UTEX 1602</strain>
    </source>
</reference>
<protein>
    <submittedName>
        <fullName evidence="3">Methyltransferase type 11</fullName>
    </submittedName>
</protein>
<keyword evidence="4" id="KW-1185">Reference proteome</keyword>
<dbReference type="OrthoDB" id="416496at2759"/>
<sequence>MLARHVKQGGARVLQLGGSTRDIFYYPADTIQVTVGGPDVSPGLWEQAGMQAKVPVQAVKAEPQKVLSSQAGSTADSIVLLNQLQEWADMQQLLSQVYRVLKPGATLVFVQRLRGGPLQPLLGGSAGAVDPTLIDQIQDYAGWDFVQVDAALQSSDLHAVGVAVKPLTATGNASADGSVDAAAFEALMRRGKGKRQQQQQQAGGFQQKP</sequence>
<comment type="caution">
    <text evidence="3">The sequence shown here is derived from an EMBL/GenBank/DDBJ whole genome shotgun (WGS) entry which is preliminary data.</text>
</comment>
<dbReference type="GO" id="GO:0032259">
    <property type="term" value="P:methylation"/>
    <property type="evidence" value="ECO:0007669"/>
    <property type="project" value="UniProtKB-KW"/>
</dbReference>
<feature type="region of interest" description="Disordered" evidence="1">
    <location>
        <begin position="189"/>
        <end position="209"/>
    </location>
</feature>
<dbReference type="Gene3D" id="3.40.50.150">
    <property type="entry name" value="Vaccinia Virus protein VP39"/>
    <property type="match status" value="1"/>
</dbReference>
<accession>A0A2P6U3L6</accession>
<dbReference type="InterPro" id="IPR029063">
    <property type="entry name" value="SAM-dependent_MTases_sf"/>
</dbReference>
<evidence type="ECO:0000313" key="4">
    <source>
        <dbReference type="Proteomes" id="UP000239899"/>
    </source>
</evidence>
<feature type="domain" description="Methyltransferase type 11" evidence="2">
    <location>
        <begin position="33"/>
        <end position="109"/>
    </location>
</feature>
<dbReference type="STRING" id="3076.A0A2P6U3L6"/>
<dbReference type="GO" id="GO:0008757">
    <property type="term" value="F:S-adenosylmethionine-dependent methyltransferase activity"/>
    <property type="evidence" value="ECO:0007669"/>
    <property type="project" value="InterPro"/>
</dbReference>
<dbReference type="AlphaFoldDB" id="A0A2P6U3L6"/>
<keyword evidence="3" id="KW-0489">Methyltransferase</keyword>
<dbReference type="SUPFAM" id="SSF53335">
    <property type="entry name" value="S-adenosyl-L-methionine-dependent methyltransferases"/>
    <property type="match status" value="1"/>
</dbReference>
<evidence type="ECO:0000313" key="3">
    <source>
        <dbReference type="EMBL" id="PRW60904.1"/>
    </source>
</evidence>
<dbReference type="Pfam" id="PF08241">
    <property type="entry name" value="Methyltransf_11"/>
    <property type="match status" value="1"/>
</dbReference>
<gene>
    <name evidence="3" type="ORF">C2E21_0345</name>
</gene>
<dbReference type="EMBL" id="LHPG02000001">
    <property type="protein sequence ID" value="PRW60904.1"/>
    <property type="molecule type" value="Genomic_DNA"/>
</dbReference>
<proteinExistence type="predicted"/>
<evidence type="ECO:0000256" key="1">
    <source>
        <dbReference type="SAM" id="MobiDB-lite"/>
    </source>
</evidence>
<dbReference type="InterPro" id="IPR013216">
    <property type="entry name" value="Methyltransf_11"/>
</dbReference>
<feature type="compositionally biased region" description="Low complexity" evidence="1">
    <location>
        <begin position="196"/>
        <end position="209"/>
    </location>
</feature>